<proteinExistence type="predicted"/>
<dbReference type="GO" id="GO:0003677">
    <property type="term" value="F:DNA binding"/>
    <property type="evidence" value="ECO:0007669"/>
    <property type="project" value="InterPro"/>
</dbReference>
<dbReference type="PROSITE" id="PS51898">
    <property type="entry name" value="TYR_RECOMBINASE"/>
    <property type="match status" value="1"/>
</dbReference>
<keyword evidence="1" id="KW-0233">DNA recombination</keyword>
<dbReference type="Pfam" id="PF16795">
    <property type="entry name" value="Phage_integr_3"/>
    <property type="match status" value="1"/>
</dbReference>
<evidence type="ECO:0000313" key="4">
    <source>
        <dbReference type="Proteomes" id="UP000070256"/>
    </source>
</evidence>
<dbReference type="InterPro" id="IPR011010">
    <property type="entry name" value="DNA_brk_join_enz"/>
</dbReference>
<protein>
    <recommendedName>
        <fullName evidence="2">Tyr recombinase domain-containing protein</fullName>
    </recommendedName>
</protein>
<dbReference type="Proteomes" id="UP000070256">
    <property type="component" value="Unassembled WGS sequence"/>
</dbReference>
<comment type="caution">
    <text evidence="3">The sequence shown here is derived from an EMBL/GenBank/DDBJ whole genome shotgun (WGS) entry which is preliminary data.</text>
</comment>
<gene>
    <name evidence="3" type="ORF">AKJ58_01110</name>
</gene>
<evidence type="ECO:0000313" key="3">
    <source>
        <dbReference type="EMBL" id="KXB08027.1"/>
    </source>
</evidence>
<dbReference type="InterPro" id="IPR002104">
    <property type="entry name" value="Integrase_catalytic"/>
</dbReference>
<dbReference type="GO" id="GO:0006310">
    <property type="term" value="P:DNA recombination"/>
    <property type="evidence" value="ECO:0007669"/>
    <property type="project" value="UniProtKB-KW"/>
</dbReference>
<dbReference type="EMBL" id="LHYK01000016">
    <property type="protein sequence ID" value="KXB08027.1"/>
    <property type="molecule type" value="Genomic_DNA"/>
</dbReference>
<dbReference type="AlphaFoldDB" id="A0A133VNM4"/>
<dbReference type="SUPFAM" id="SSF56349">
    <property type="entry name" value="DNA breaking-rejoining enzymes"/>
    <property type="match status" value="1"/>
</dbReference>
<evidence type="ECO:0000259" key="2">
    <source>
        <dbReference type="PROSITE" id="PS51898"/>
    </source>
</evidence>
<dbReference type="InterPro" id="IPR031857">
    <property type="entry name" value="Integrase_SSV1_C"/>
</dbReference>
<sequence length="243" mass="27702">MKVAWGLAESTITGRMRCAERLVDFLGGHPAIASKTDILEFLEKYPAQGMYKGIRVIYGRYLKTDLASDVKIPKSGFKPKKIPPDEAIRDTYSNLETLEFKTAYLMLASSGMRRSELMSLTPEDIEFDSRMVTPNKRSATKGAWLTFYNAETEEHLDRLGHLPNQHFPDSYTRAFKEASSGEISPQVLRQWFADKMGRLGVQDRFVDAFCGRTPKSVLANNYSDFRPRRLEKIYKGANLRVLD</sequence>
<reference evidence="3 4" key="1">
    <citation type="journal article" date="2016" name="Sci. Rep.">
        <title>Metabolic traits of an uncultured archaeal lineage -MSBL1- from brine pools of the Red Sea.</title>
        <authorList>
            <person name="Mwirichia R."/>
            <person name="Alam I."/>
            <person name="Rashid M."/>
            <person name="Vinu M."/>
            <person name="Ba-Alawi W."/>
            <person name="Anthony Kamau A."/>
            <person name="Kamanda Ngugi D."/>
            <person name="Goker M."/>
            <person name="Klenk H.P."/>
            <person name="Bajic V."/>
            <person name="Stingl U."/>
        </authorList>
    </citation>
    <scope>NUCLEOTIDE SEQUENCE [LARGE SCALE GENOMIC DNA]</scope>
    <source>
        <strain evidence="3">SCGC-AAA385D11</strain>
    </source>
</reference>
<feature type="domain" description="Tyr recombinase" evidence="2">
    <location>
        <begin position="77"/>
        <end position="235"/>
    </location>
</feature>
<dbReference type="Gene3D" id="1.10.443.10">
    <property type="entry name" value="Intergrase catalytic core"/>
    <property type="match status" value="1"/>
</dbReference>
<accession>A0A133VNM4</accession>
<dbReference type="InterPro" id="IPR013762">
    <property type="entry name" value="Integrase-like_cat_sf"/>
</dbReference>
<evidence type="ECO:0000256" key="1">
    <source>
        <dbReference type="ARBA" id="ARBA00023172"/>
    </source>
</evidence>
<keyword evidence="4" id="KW-1185">Reference proteome</keyword>
<dbReference type="GO" id="GO:0015074">
    <property type="term" value="P:DNA integration"/>
    <property type="evidence" value="ECO:0007669"/>
    <property type="project" value="InterPro"/>
</dbReference>
<organism evidence="3 4">
    <name type="scientific">candidate division MSBL1 archaeon SCGC-AAA385D11</name>
    <dbReference type="NCBI Taxonomy" id="1698286"/>
    <lineage>
        <taxon>Archaea</taxon>
        <taxon>Methanobacteriati</taxon>
        <taxon>Methanobacteriota</taxon>
        <taxon>candidate division MSBL1</taxon>
    </lineage>
</organism>
<name>A0A133VNM4_9EURY</name>